<dbReference type="GO" id="GO:0031932">
    <property type="term" value="C:TORC2 complex"/>
    <property type="evidence" value="ECO:0007669"/>
    <property type="project" value="InterPro"/>
</dbReference>
<evidence type="ECO:0008006" key="7">
    <source>
        <dbReference type="Google" id="ProtNLM"/>
    </source>
</evidence>
<proteinExistence type="inferred from homology"/>
<dbReference type="Pfam" id="PF14668">
    <property type="entry name" value="RICTOR_V"/>
    <property type="match status" value="1"/>
</dbReference>
<feature type="domain" description="Rapamycin-insensitive companion of mTOR N-terminal" evidence="4">
    <location>
        <begin position="20"/>
        <end position="371"/>
    </location>
</feature>
<dbReference type="Pfam" id="PF14663">
    <property type="entry name" value="RasGEF_N_2"/>
    <property type="match status" value="1"/>
</dbReference>
<dbReference type="GO" id="GO:0038203">
    <property type="term" value="P:TORC2 signaling"/>
    <property type="evidence" value="ECO:0007669"/>
    <property type="project" value="TreeGrafter"/>
</dbReference>
<evidence type="ECO:0000259" key="3">
    <source>
        <dbReference type="SMART" id="SM01307"/>
    </source>
</evidence>
<dbReference type="PANTHER" id="PTHR13298:SF11">
    <property type="entry name" value="RAPAMYCIN-INSENSITIVE COMPANION OF MTOR"/>
    <property type="match status" value="1"/>
</dbReference>
<dbReference type="InterPro" id="IPR016024">
    <property type="entry name" value="ARM-type_fold"/>
</dbReference>
<feature type="domain" description="Rapamycin-insensitive companion of mTOR middle" evidence="3">
    <location>
        <begin position="476"/>
        <end position="775"/>
    </location>
</feature>
<dbReference type="Pfam" id="PF14666">
    <property type="entry name" value="RICTOR_M"/>
    <property type="match status" value="1"/>
</dbReference>
<evidence type="ECO:0000313" key="6">
    <source>
        <dbReference type="EMBL" id="NDV29136.1"/>
    </source>
</evidence>
<evidence type="ECO:0000256" key="1">
    <source>
        <dbReference type="ARBA" id="ARBA00008878"/>
    </source>
</evidence>
<protein>
    <recommendedName>
        <fullName evidence="7">Rapamycin-insensitive companion of mTOR domain-containing protein</fullName>
    </recommendedName>
</protein>
<comment type="similarity">
    <text evidence="1">Belongs to the RICTOR family.</text>
</comment>
<accession>A0A6B2KWP5</accession>
<dbReference type="InterPro" id="IPR029451">
    <property type="entry name" value="RICTOR_M"/>
</dbReference>
<dbReference type="EMBL" id="GIBP01000167">
    <property type="protein sequence ID" value="NDV29136.1"/>
    <property type="molecule type" value="Transcribed_RNA"/>
</dbReference>
<evidence type="ECO:0000259" key="5">
    <source>
        <dbReference type="SMART" id="SM01310"/>
    </source>
</evidence>
<dbReference type="Pfam" id="PF14664">
    <property type="entry name" value="RICTOR_N"/>
    <property type="match status" value="1"/>
</dbReference>
<dbReference type="InterPro" id="IPR028267">
    <property type="entry name" value="Pianissimo_N"/>
</dbReference>
<dbReference type="InterPro" id="IPR011989">
    <property type="entry name" value="ARM-like"/>
</dbReference>
<sequence length="1160" mass="132777">MWVHPKHVGEEVDRKVLEALQFLSKLTADQLFRLQNVGIATADFIKLLRSYLFHEVEHVRTYVLRILKHFIPSERFAKILYDSKILYFVSRSLELGHLNEQKEAIRVVVTLAQYHPGMLTPSLVMSLWALAHSLDNSKPITKHALQTLMVISIKNPEIAFQYSAIQLLLQTLLHHNFKTLHQDILNACLYLVDSAPHRKYIFPNFVSNLLAPLTASAENSVKPEMKMRLMCCTEVLVKMLRSWPGVIYLTSHQYGLNVVVKILTLRNFEVITMMMHSLYELFGISLPDEHKPRKKNPFNTKYLNLVHCYYGILLVSLVECGLGDALLQLHKDIVETPVEIMKKYTMKSVPLSKCVMHLISSLLDLSKYLLPSQQCANLHRLGSVVWKAVGEDPNQRSWALSVLQLIDANTQATPYHPNPDDSRLEWSEIMESSSRESMERFSELVGCYDIEESPSLLLEKRLRGIEEEVRKTVGLIDEQGLMYALKNSGVLSAKDYRLWKWDVIVDLLDGPLKSAALWKVSSKTKFMNRILAFFLPSKQQFTEISNQKLKKSNSLPFIYETPSSSMSSSSPISHSPRKLPKPTSTEMIPPIPLSTHSNPPAKTKNTKSMNITPPIMPSASKAVSPLMSYSVYMQAAEFMVEVICLNSPNLLELLLKELEELMEGPTDSEDKTKYQKFRSSDSMENKTILRKYFPIIGYIYRHPKGREILTQRRIFEHLKEMCSTESHPDILKKLLNSLEYSQFGYSTELLKHVLENKSIPIRLMGVDHLFQLLRSSSNEISSWILKLLCSTLIKEEEQIVTSEILDILNGIALCKHDLIEIIISQKIDLMKYGAPGRNLMYLYMRVPIGFNLLNSTGFIKKQLLEWTSDHNVSYVIELDTRLKHLFNDTSPPSNSNDAYHYINPKIPGSIACHFLGELARSREGCNIIHEYGVFKQLKNNLLSHSDMNKRRAAMWAAGHVVNSAMGFTQFDGAYICRKLVEIASKSSTLSLRGTAFYVLSMLSSLNEAHSIFNQLGWEPNQGLSTIAFPKDFNESGFLKIKMEYEIKEKQELSTFFKEQVNIHDLKNNINDLSVLYVIGKMANNVTAEMAVKLFTSYVTKQDPPEDLKNPKVLYQVYQLLENFKIGIEYRELIHTGFKKVNVIQLTNLFDEDEEIKKEIV</sequence>
<organism evidence="6">
    <name type="scientific">Arcella intermedia</name>
    <dbReference type="NCBI Taxonomy" id="1963864"/>
    <lineage>
        <taxon>Eukaryota</taxon>
        <taxon>Amoebozoa</taxon>
        <taxon>Tubulinea</taxon>
        <taxon>Elardia</taxon>
        <taxon>Arcellinida</taxon>
        <taxon>Sphaerothecina</taxon>
        <taxon>Arcellidae</taxon>
        <taxon>Arcella</taxon>
    </lineage>
</organism>
<dbReference type="InterPro" id="IPR029452">
    <property type="entry name" value="RICTOR_V"/>
</dbReference>
<feature type="domain" description="Rapamycin-insensitive companion of mTOR" evidence="5">
    <location>
        <begin position="947"/>
        <end position="1019"/>
    </location>
</feature>
<dbReference type="Gene3D" id="1.25.10.10">
    <property type="entry name" value="Leucine-rich Repeat Variant"/>
    <property type="match status" value="2"/>
</dbReference>
<feature type="compositionally biased region" description="Low complexity" evidence="2">
    <location>
        <begin position="562"/>
        <end position="574"/>
    </location>
</feature>
<evidence type="ECO:0000259" key="4">
    <source>
        <dbReference type="SMART" id="SM01308"/>
    </source>
</evidence>
<dbReference type="InterPro" id="IPR029453">
    <property type="entry name" value="Rictor_IV"/>
</dbReference>
<dbReference type="InterPro" id="IPR028268">
    <property type="entry name" value="Pianissimo_fam"/>
</dbReference>
<reference evidence="6" key="1">
    <citation type="journal article" date="2020" name="J. Eukaryot. Microbiol.">
        <title>De novo Sequencing, Assembly and Annotation of the Transcriptome for the Free-Living Testate Amoeba Arcella intermedia.</title>
        <authorList>
            <person name="Ribeiro G.M."/>
            <person name="Porfirio-Sousa A.L."/>
            <person name="Maurer-Alcala X.X."/>
            <person name="Katz L.A."/>
            <person name="Lahr D.J.G."/>
        </authorList>
    </citation>
    <scope>NUCLEOTIDE SEQUENCE</scope>
</reference>
<dbReference type="PANTHER" id="PTHR13298">
    <property type="entry name" value="CYTOSOLIC REGULATOR PIANISSIMO"/>
    <property type="match status" value="1"/>
</dbReference>
<dbReference type="SMART" id="SM01303">
    <property type="entry name" value="RasGEF_N_2"/>
    <property type="match status" value="1"/>
</dbReference>
<dbReference type="SMART" id="SM01308">
    <property type="entry name" value="RICTOR_N"/>
    <property type="match status" value="1"/>
</dbReference>
<dbReference type="SUPFAM" id="SSF48371">
    <property type="entry name" value="ARM repeat"/>
    <property type="match status" value="1"/>
</dbReference>
<feature type="region of interest" description="Disordered" evidence="2">
    <location>
        <begin position="562"/>
        <end position="613"/>
    </location>
</feature>
<evidence type="ECO:0000256" key="2">
    <source>
        <dbReference type="SAM" id="MobiDB-lite"/>
    </source>
</evidence>
<dbReference type="SMART" id="SM01307">
    <property type="entry name" value="RICTOR_M"/>
    <property type="match status" value="1"/>
</dbReference>
<dbReference type="SMART" id="SM01310">
    <property type="entry name" value="RICTOR_V"/>
    <property type="match status" value="1"/>
</dbReference>
<dbReference type="AlphaFoldDB" id="A0A6B2KWP5"/>
<name>A0A6B2KWP5_9EUKA</name>